<sequence>MPSTITTLAAVRSVELFRLASHPRGQHFVHVLDSLRHDYNFGPPEVCITPSHQCSHACMVTLPFRLRAVRCFPSSSVLVVVQHRLNTKKNSWSNSGSSYSRTTTTLQQRYSTVSQTKLHLTKAYHRRKILVMLQAGDQPVLFHLALRHQKSGLAP</sequence>
<organism evidence="1 2">
    <name type="scientific">Paxillus rubicundulus Ve08.2h10</name>
    <dbReference type="NCBI Taxonomy" id="930991"/>
    <lineage>
        <taxon>Eukaryota</taxon>
        <taxon>Fungi</taxon>
        <taxon>Dikarya</taxon>
        <taxon>Basidiomycota</taxon>
        <taxon>Agaricomycotina</taxon>
        <taxon>Agaricomycetes</taxon>
        <taxon>Agaricomycetidae</taxon>
        <taxon>Boletales</taxon>
        <taxon>Paxilineae</taxon>
        <taxon>Paxillaceae</taxon>
        <taxon>Paxillus</taxon>
    </lineage>
</organism>
<accession>A0A0D0DM18</accession>
<dbReference type="AlphaFoldDB" id="A0A0D0DM18"/>
<dbReference type="HOGENOM" id="CLU_1696103_0_0_1"/>
<name>A0A0D0DM18_9AGAM</name>
<dbReference type="InParanoid" id="A0A0D0DM18"/>
<gene>
    <name evidence="1" type="ORF">PAXRUDRAFT_691972</name>
</gene>
<evidence type="ECO:0000313" key="1">
    <source>
        <dbReference type="EMBL" id="KIK86936.1"/>
    </source>
</evidence>
<proteinExistence type="predicted"/>
<protein>
    <submittedName>
        <fullName evidence="1">Uncharacterized protein</fullName>
    </submittedName>
</protein>
<evidence type="ECO:0000313" key="2">
    <source>
        <dbReference type="Proteomes" id="UP000054538"/>
    </source>
</evidence>
<dbReference type="EMBL" id="KN825551">
    <property type="protein sequence ID" value="KIK86936.1"/>
    <property type="molecule type" value="Genomic_DNA"/>
</dbReference>
<dbReference type="Proteomes" id="UP000054538">
    <property type="component" value="Unassembled WGS sequence"/>
</dbReference>
<keyword evidence="2" id="KW-1185">Reference proteome</keyword>
<reference evidence="1 2" key="1">
    <citation type="submission" date="2014-04" db="EMBL/GenBank/DDBJ databases">
        <authorList>
            <consortium name="DOE Joint Genome Institute"/>
            <person name="Kuo A."/>
            <person name="Kohler A."/>
            <person name="Jargeat P."/>
            <person name="Nagy L.G."/>
            <person name="Floudas D."/>
            <person name="Copeland A."/>
            <person name="Barry K.W."/>
            <person name="Cichocki N."/>
            <person name="Veneault-Fourrey C."/>
            <person name="LaButti K."/>
            <person name="Lindquist E.A."/>
            <person name="Lipzen A."/>
            <person name="Lundell T."/>
            <person name="Morin E."/>
            <person name="Murat C."/>
            <person name="Sun H."/>
            <person name="Tunlid A."/>
            <person name="Henrissat B."/>
            <person name="Grigoriev I.V."/>
            <person name="Hibbett D.S."/>
            <person name="Martin F."/>
            <person name="Nordberg H.P."/>
            <person name="Cantor M.N."/>
            <person name="Hua S.X."/>
        </authorList>
    </citation>
    <scope>NUCLEOTIDE SEQUENCE [LARGE SCALE GENOMIC DNA]</scope>
    <source>
        <strain evidence="1 2">Ve08.2h10</strain>
    </source>
</reference>
<reference evidence="2" key="2">
    <citation type="submission" date="2015-01" db="EMBL/GenBank/DDBJ databases">
        <title>Evolutionary Origins and Diversification of the Mycorrhizal Mutualists.</title>
        <authorList>
            <consortium name="DOE Joint Genome Institute"/>
            <consortium name="Mycorrhizal Genomics Consortium"/>
            <person name="Kohler A."/>
            <person name="Kuo A."/>
            <person name="Nagy L.G."/>
            <person name="Floudas D."/>
            <person name="Copeland A."/>
            <person name="Barry K.W."/>
            <person name="Cichocki N."/>
            <person name="Veneault-Fourrey C."/>
            <person name="LaButti K."/>
            <person name="Lindquist E.A."/>
            <person name="Lipzen A."/>
            <person name="Lundell T."/>
            <person name="Morin E."/>
            <person name="Murat C."/>
            <person name="Riley R."/>
            <person name="Ohm R."/>
            <person name="Sun H."/>
            <person name="Tunlid A."/>
            <person name="Henrissat B."/>
            <person name="Grigoriev I.V."/>
            <person name="Hibbett D.S."/>
            <person name="Martin F."/>
        </authorList>
    </citation>
    <scope>NUCLEOTIDE SEQUENCE [LARGE SCALE GENOMIC DNA]</scope>
    <source>
        <strain evidence="2">Ve08.2h10</strain>
    </source>
</reference>